<proteinExistence type="predicted"/>
<sequence>MENTLATLMMNITNEEDFYLDEVLIHHNEGVDMIPSNEEYSAVLMKKKKAYTEYRQAKKEMQDYLIAKQNVDAILHENEKEEKK</sequence>
<keyword evidence="2" id="KW-1185">Reference proteome</keyword>
<evidence type="ECO:0000313" key="1">
    <source>
        <dbReference type="EMBL" id="MDW2796572.1"/>
    </source>
</evidence>
<evidence type="ECO:0000313" key="2">
    <source>
        <dbReference type="Proteomes" id="UP001276854"/>
    </source>
</evidence>
<accession>A0ABU4GJX3</accession>
<comment type="caution">
    <text evidence="1">The sequence shown here is derived from an EMBL/GenBank/DDBJ whole genome shotgun (WGS) entry which is preliminary data.</text>
</comment>
<dbReference type="RefSeq" id="WP_318062836.1">
    <property type="nucleotide sequence ID" value="NZ_JAWONS010000090.1"/>
</dbReference>
<name>A0ABU4GJX3_9CLOT</name>
<dbReference type="Proteomes" id="UP001276854">
    <property type="component" value="Unassembled WGS sequence"/>
</dbReference>
<organism evidence="1 2">
    <name type="scientific">Clostridium boliviensis</name>
    <dbReference type="NCBI Taxonomy" id="318465"/>
    <lineage>
        <taxon>Bacteria</taxon>
        <taxon>Bacillati</taxon>
        <taxon>Bacillota</taxon>
        <taxon>Clostridia</taxon>
        <taxon>Eubacteriales</taxon>
        <taxon>Clostridiaceae</taxon>
        <taxon>Clostridium</taxon>
    </lineage>
</organism>
<gene>
    <name evidence="1" type="ORF">RZO55_03135</name>
</gene>
<dbReference type="EMBL" id="JAWONS010000090">
    <property type="protein sequence ID" value="MDW2796572.1"/>
    <property type="molecule type" value="Genomic_DNA"/>
</dbReference>
<reference evidence="1 2" key="1">
    <citation type="submission" date="2023-10" db="EMBL/GenBank/DDBJ databases">
        <title>A novel Glycoside Hydrolase 43-Like Enzyme from Clostrdium boliviensis is an Endo-xylanase, and a Candidate for Xylooligosaccharides Production from Different Xylan Substrates.</title>
        <authorList>
            <person name="Alvarez M.T."/>
            <person name="Rocabado-Villegas L.R."/>
            <person name="Salas-Veizaga D.M."/>
            <person name="Linares-Pasten J.A."/>
            <person name="Gudmundsdottir E.E."/>
            <person name="Hreggvidsson G.O."/>
            <person name="Adlercreutz P."/>
            <person name="Nordberg Karlsson E."/>
        </authorList>
    </citation>
    <scope>NUCLEOTIDE SEQUENCE [LARGE SCALE GENOMIC DNA]</scope>
    <source>
        <strain evidence="1 2">E-1</strain>
    </source>
</reference>
<protein>
    <submittedName>
        <fullName evidence="1">Uncharacterized protein</fullName>
    </submittedName>
</protein>